<feature type="signal peptide" evidence="2">
    <location>
        <begin position="1"/>
        <end position="18"/>
    </location>
</feature>
<dbReference type="InterPro" id="IPR016187">
    <property type="entry name" value="CTDL_fold"/>
</dbReference>
<evidence type="ECO:0000313" key="4">
    <source>
        <dbReference type="Proteomes" id="UP001217838"/>
    </source>
</evidence>
<evidence type="ECO:0000256" key="1">
    <source>
        <dbReference type="SAM" id="MobiDB-lite"/>
    </source>
</evidence>
<evidence type="ECO:0008006" key="5">
    <source>
        <dbReference type="Google" id="ProtNLM"/>
    </source>
</evidence>
<keyword evidence="4" id="KW-1185">Reference proteome</keyword>
<protein>
    <recommendedName>
        <fullName evidence="5">Collagenase NC10 and Endostatin</fullName>
    </recommendedName>
</protein>
<evidence type="ECO:0000313" key="3">
    <source>
        <dbReference type="EMBL" id="MDC0674224.1"/>
    </source>
</evidence>
<keyword evidence="2" id="KW-0732">Signal</keyword>
<feature type="region of interest" description="Disordered" evidence="1">
    <location>
        <begin position="23"/>
        <end position="113"/>
    </location>
</feature>
<dbReference type="EMBL" id="JAQNDN010000024">
    <property type="protein sequence ID" value="MDC0674224.1"/>
    <property type="molecule type" value="Genomic_DNA"/>
</dbReference>
<dbReference type="RefSeq" id="WP_272008284.1">
    <property type="nucleotide sequence ID" value="NZ_JAQNDN010000024.1"/>
</dbReference>
<feature type="chain" id="PRO_5045447497" description="Collagenase NC10 and Endostatin" evidence="2">
    <location>
        <begin position="19"/>
        <end position="294"/>
    </location>
</feature>
<comment type="caution">
    <text evidence="3">The sequence shown here is derived from an EMBL/GenBank/DDBJ whole genome shotgun (WGS) entry which is preliminary data.</text>
</comment>
<feature type="compositionally biased region" description="Low complexity" evidence="1">
    <location>
        <begin position="27"/>
        <end position="101"/>
    </location>
</feature>
<dbReference type="InterPro" id="IPR016186">
    <property type="entry name" value="C-type_lectin-like/link_sf"/>
</dbReference>
<organism evidence="3 4">
    <name type="scientific">Nannocystis radixulma</name>
    <dbReference type="NCBI Taxonomy" id="2995305"/>
    <lineage>
        <taxon>Bacteria</taxon>
        <taxon>Pseudomonadati</taxon>
        <taxon>Myxococcota</taxon>
        <taxon>Polyangia</taxon>
        <taxon>Nannocystales</taxon>
        <taxon>Nannocystaceae</taxon>
        <taxon>Nannocystis</taxon>
    </lineage>
</organism>
<dbReference type="Proteomes" id="UP001217838">
    <property type="component" value="Unassembled WGS sequence"/>
</dbReference>
<evidence type="ECO:0000256" key="2">
    <source>
        <dbReference type="SAM" id="SignalP"/>
    </source>
</evidence>
<dbReference type="PROSITE" id="PS51257">
    <property type="entry name" value="PROKAR_LIPOPROTEIN"/>
    <property type="match status" value="1"/>
</dbReference>
<name>A0ABT5BJ89_9BACT</name>
<proteinExistence type="predicted"/>
<sequence>MHRLGAVMGLGLSLAMFACGGGGGGSTDTTTGTAGTTTGSTGPTTGSTGPTTAPTSGTSADETTTSSTSPTTTTGDGTTTTSTSNTTTDATTTSSTSTGNEAEPSLSFFVSSTGSPTANLGGLEAADQRCQELAEAVGAGAKTWHAYLSIENGPNDQPVHARDRIGTGPWYNADLVMVAADLADLHTKGGDAAIFLDEKGDMVPGQWDGSPAPNQHDILTGTNKDGTVLPGKTCADWTSEDPALFAQVGHSDGLGPMGNDAEQYRSWNSVHENGGCHDTAPKGGAGRIYCFAID</sequence>
<accession>A0ABT5BJ89</accession>
<dbReference type="Gene3D" id="3.10.100.10">
    <property type="entry name" value="Mannose-Binding Protein A, subunit A"/>
    <property type="match status" value="1"/>
</dbReference>
<dbReference type="SUPFAM" id="SSF56436">
    <property type="entry name" value="C-type lectin-like"/>
    <property type="match status" value="1"/>
</dbReference>
<reference evidence="3 4" key="1">
    <citation type="submission" date="2022-11" db="EMBL/GenBank/DDBJ databases">
        <title>Minimal conservation of predation-associated metabolite biosynthetic gene clusters underscores biosynthetic potential of Myxococcota including descriptions for ten novel species: Archangium lansinium sp. nov., Myxococcus landrumus sp. nov., Nannocystis bai.</title>
        <authorList>
            <person name="Ahearne A."/>
            <person name="Stevens C."/>
            <person name="Dowd S."/>
        </authorList>
    </citation>
    <scope>NUCLEOTIDE SEQUENCE [LARGE SCALE GENOMIC DNA]</scope>
    <source>
        <strain evidence="3 4">NCELM</strain>
    </source>
</reference>
<gene>
    <name evidence="3" type="ORF">POL58_41135</name>
</gene>